<comment type="catalytic activity">
    <reaction evidence="12">
        <text>4 Fe(II)-[cytochrome c] + O2 + 8 H(+)(in) = 4 Fe(III)-[cytochrome c] + 2 H2O + 4 H(+)(out)</text>
        <dbReference type="Rhea" id="RHEA:11436"/>
        <dbReference type="Rhea" id="RHEA-COMP:10350"/>
        <dbReference type="Rhea" id="RHEA-COMP:14399"/>
        <dbReference type="ChEBI" id="CHEBI:15377"/>
        <dbReference type="ChEBI" id="CHEBI:15378"/>
        <dbReference type="ChEBI" id="CHEBI:15379"/>
        <dbReference type="ChEBI" id="CHEBI:29033"/>
        <dbReference type="ChEBI" id="CHEBI:29034"/>
        <dbReference type="EC" id="7.1.1.9"/>
    </reaction>
</comment>
<dbReference type="GO" id="GO:0005507">
    <property type="term" value="F:copper ion binding"/>
    <property type="evidence" value="ECO:0007669"/>
    <property type="project" value="InterPro"/>
</dbReference>
<organism evidence="13 14">
    <name type="scientific">Acidiferrobacter thiooxydans</name>
    <dbReference type="NCBI Taxonomy" id="163359"/>
    <lineage>
        <taxon>Bacteria</taxon>
        <taxon>Pseudomonadati</taxon>
        <taxon>Pseudomonadota</taxon>
        <taxon>Gammaproteobacteria</taxon>
        <taxon>Acidiferrobacterales</taxon>
        <taxon>Acidiferrobacteraceae</taxon>
        <taxon>Acidiferrobacter</taxon>
    </lineage>
</organism>
<evidence type="ECO:0000256" key="8">
    <source>
        <dbReference type="ARBA" id="ARBA00022982"/>
    </source>
</evidence>
<keyword evidence="7" id="KW-1278">Translocase</keyword>
<dbReference type="RefSeq" id="WP_065972083.1">
    <property type="nucleotide sequence ID" value="NZ_CP080624.1"/>
</dbReference>
<dbReference type="CDD" id="cd13919">
    <property type="entry name" value="CuRO_HCO_II_like_5"/>
    <property type="match status" value="1"/>
</dbReference>
<sequence length="253" mass="28134">MSARTENLVKAFGGLVVAWIIGMAIAEGLAAYGIDHWPLLGSVQAHITADATTYLIWQAVAIYVLVGGTIVYCAIRFRARPGDSGPPAYQRRYFGPFVIFWLVMSIAINLANTIYPGMVGLEQLWGIQMQAKHPLVVDVTAQQWKWTFSYPKQGITDVSKLVVPVGRTIDFVLRTKDVMHDFWVPAWGVKKDVIPNEIRHLYVTPTVLGSTKTNPMIRVQCSLICGNGHPMMRAPVEVLTKAAFKTWVSNNSF</sequence>
<evidence type="ECO:0000256" key="3">
    <source>
        <dbReference type="ARBA" id="ARBA00012949"/>
    </source>
</evidence>
<dbReference type="OrthoDB" id="9781261at2"/>
<evidence type="ECO:0000256" key="4">
    <source>
        <dbReference type="ARBA" id="ARBA00022448"/>
    </source>
</evidence>
<evidence type="ECO:0000256" key="7">
    <source>
        <dbReference type="ARBA" id="ARBA00022967"/>
    </source>
</evidence>
<dbReference type="InterPro" id="IPR045187">
    <property type="entry name" value="CcO_II"/>
</dbReference>
<evidence type="ECO:0000256" key="1">
    <source>
        <dbReference type="ARBA" id="ARBA00004141"/>
    </source>
</evidence>
<dbReference type="GO" id="GO:0016020">
    <property type="term" value="C:membrane"/>
    <property type="evidence" value="ECO:0007669"/>
    <property type="project" value="UniProtKB-SubCell"/>
</dbReference>
<evidence type="ECO:0000256" key="5">
    <source>
        <dbReference type="ARBA" id="ARBA00022692"/>
    </source>
</evidence>
<keyword evidence="11" id="KW-0472">Membrane</keyword>
<keyword evidence="5" id="KW-0812">Transmembrane</keyword>
<comment type="subcellular location">
    <subcellularLocation>
        <location evidence="1">Membrane</location>
        <topology evidence="1">Multi-pass membrane protein</topology>
    </subcellularLocation>
</comment>
<evidence type="ECO:0000256" key="11">
    <source>
        <dbReference type="ARBA" id="ARBA00023136"/>
    </source>
</evidence>
<keyword evidence="8" id="KW-0249">Electron transport</keyword>
<dbReference type="GO" id="GO:0004129">
    <property type="term" value="F:cytochrome-c oxidase activity"/>
    <property type="evidence" value="ECO:0007669"/>
    <property type="project" value="UniProtKB-EC"/>
</dbReference>
<proteinExistence type="inferred from homology"/>
<comment type="caution">
    <text evidence="13">The sequence shown here is derived from an EMBL/GenBank/DDBJ whole genome shotgun (WGS) entry which is preliminary data.</text>
</comment>
<dbReference type="PANTHER" id="PTHR22888:SF9">
    <property type="entry name" value="CYTOCHROME C OXIDASE SUBUNIT 2"/>
    <property type="match status" value="1"/>
</dbReference>
<dbReference type="STRING" id="163359.A9R16_04290"/>
<evidence type="ECO:0000313" key="13">
    <source>
        <dbReference type="EMBL" id="RCN59174.1"/>
    </source>
</evidence>
<dbReference type="PANTHER" id="PTHR22888">
    <property type="entry name" value="CYTOCHROME C OXIDASE, SUBUNIT II"/>
    <property type="match status" value="1"/>
</dbReference>
<dbReference type="InterPro" id="IPR002429">
    <property type="entry name" value="CcO_II-like_C"/>
</dbReference>
<evidence type="ECO:0000256" key="9">
    <source>
        <dbReference type="ARBA" id="ARBA00022989"/>
    </source>
</evidence>
<dbReference type="Proteomes" id="UP000253250">
    <property type="component" value="Unassembled WGS sequence"/>
</dbReference>
<keyword evidence="6" id="KW-0479">Metal-binding</keyword>
<dbReference type="AlphaFoldDB" id="A0A1C2FY02"/>
<dbReference type="EC" id="7.1.1.9" evidence="3"/>
<evidence type="ECO:0000256" key="12">
    <source>
        <dbReference type="ARBA" id="ARBA00047816"/>
    </source>
</evidence>
<comment type="similarity">
    <text evidence="2">Belongs to the cytochrome c oxidase subunit 2 family.</text>
</comment>
<dbReference type="PROSITE" id="PS00078">
    <property type="entry name" value="COX2"/>
    <property type="match status" value="1"/>
</dbReference>
<gene>
    <name evidence="13" type="ORF">C4900_05495</name>
</gene>
<dbReference type="PROSITE" id="PS50857">
    <property type="entry name" value="COX2_CUA"/>
    <property type="match status" value="1"/>
</dbReference>
<dbReference type="EMBL" id="PSYR01000001">
    <property type="protein sequence ID" value="RCN59174.1"/>
    <property type="molecule type" value="Genomic_DNA"/>
</dbReference>
<name>A0A1C2FY02_9GAMM</name>
<evidence type="ECO:0000256" key="10">
    <source>
        <dbReference type="ARBA" id="ARBA00023008"/>
    </source>
</evidence>
<keyword evidence="4" id="KW-0813">Transport</keyword>
<evidence type="ECO:0000256" key="6">
    <source>
        <dbReference type="ARBA" id="ARBA00022723"/>
    </source>
</evidence>
<dbReference type="Gene3D" id="2.60.40.420">
    <property type="entry name" value="Cupredoxins - blue copper proteins"/>
    <property type="match status" value="1"/>
</dbReference>
<dbReference type="SUPFAM" id="SSF49503">
    <property type="entry name" value="Cupredoxins"/>
    <property type="match status" value="1"/>
</dbReference>
<keyword evidence="9" id="KW-1133">Transmembrane helix</keyword>
<dbReference type="InterPro" id="IPR008972">
    <property type="entry name" value="Cupredoxin"/>
</dbReference>
<dbReference type="InterPro" id="IPR001505">
    <property type="entry name" value="Copper_CuA"/>
</dbReference>
<keyword evidence="14" id="KW-1185">Reference proteome</keyword>
<dbReference type="InterPro" id="IPR036257">
    <property type="entry name" value="Cyt_c_oxidase_su2_TM_sf"/>
</dbReference>
<keyword evidence="10" id="KW-0186">Copper</keyword>
<accession>A0A1C2FY02</accession>
<dbReference type="GO" id="GO:0042773">
    <property type="term" value="P:ATP synthesis coupled electron transport"/>
    <property type="evidence" value="ECO:0007669"/>
    <property type="project" value="TreeGrafter"/>
</dbReference>
<reference evidence="13 14" key="1">
    <citation type="submission" date="2018-02" db="EMBL/GenBank/DDBJ databases">
        <title>Insights into the biology of acidophilic members of the Acidiferrobacteraceae family derived from comparative genomic analyses.</title>
        <authorList>
            <person name="Issotta F."/>
            <person name="Thyssen C."/>
            <person name="Mena C."/>
            <person name="Moya A."/>
            <person name="Bellenberg S."/>
            <person name="Sproer C."/>
            <person name="Covarrubias P.C."/>
            <person name="Sand W."/>
            <person name="Quatrini R."/>
            <person name="Vera M."/>
        </authorList>
    </citation>
    <scope>NUCLEOTIDE SEQUENCE [LARGE SCALE GENOMIC DNA]</scope>
    <source>
        <strain evidence="14">m-1</strain>
    </source>
</reference>
<protein>
    <recommendedName>
        <fullName evidence="3">cytochrome-c oxidase</fullName>
        <ecNumber evidence="3">7.1.1.9</ecNumber>
    </recommendedName>
</protein>
<evidence type="ECO:0000256" key="2">
    <source>
        <dbReference type="ARBA" id="ARBA00007866"/>
    </source>
</evidence>
<evidence type="ECO:0000313" key="14">
    <source>
        <dbReference type="Proteomes" id="UP000253250"/>
    </source>
</evidence>
<dbReference type="Gene3D" id="1.10.287.90">
    <property type="match status" value="1"/>
</dbReference>
<dbReference type="Pfam" id="PF00116">
    <property type="entry name" value="COX2"/>
    <property type="match status" value="1"/>
</dbReference>